<feature type="compositionally biased region" description="Basic and acidic residues" evidence="2">
    <location>
        <begin position="845"/>
        <end position="875"/>
    </location>
</feature>
<feature type="coiled-coil region" evidence="1">
    <location>
        <begin position="653"/>
        <end position="755"/>
    </location>
</feature>
<feature type="compositionally biased region" description="Basic and acidic residues" evidence="2">
    <location>
        <begin position="98"/>
        <end position="107"/>
    </location>
</feature>
<name>A0A7S4N9G6_GUITH</name>
<gene>
    <name evidence="3" type="ORF">GTHE00462_LOCUS7463</name>
</gene>
<feature type="compositionally biased region" description="Basic residues" evidence="2">
    <location>
        <begin position="88"/>
        <end position="97"/>
    </location>
</feature>
<feature type="region of interest" description="Disordered" evidence="2">
    <location>
        <begin position="87"/>
        <end position="107"/>
    </location>
</feature>
<dbReference type="EMBL" id="HBKN01009482">
    <property type="protein sequence ID" value="CAE2273521.1"/>
    <property type="molecule type" value="Transcribed_RNA"/>
</dbReference>
<evidence type="ECO:0008006" key="4">
    <source>
        <dbReference type="Google" id="ProtNLM"/>
    </source>
</evidence>
<protein>
    <recommendedName>
        <fullName evidence="4">PDZ domain-containing protein</fullName>
    </recommendedName>
</protein>
<proteinExistence type="predicted"/>
<feature type="region of interest" description="Disordered" evidence="2">
    <location>
        <begin position="836"/>
        <end position="875"/>
    </location>
</feature>
<feature type="coiled-coil region" evidence="1">
    <location>
        <begin position="434"/>
        <end position="461"/>
    </location>
</feature>
<reference evidence="3" key="1">
    <citation type="submission" date="2021-01" db="EMBL/GenBank/DDBJ databases">
        <authorList>
            <person name="Corre E."/>
            <person name="Pelletier E."/>
            <person name="Niang G."/>
            <person name="Scheremetjew M."/>
            <person name="Finn R."/>
            <person name="Kale V."/>
            <person name="Holt S."/>
            <person name="Cochrane G."/>
            <person name="Meng A."/>
            <person name="Brown T."/>
            <person name="Cohen L."/>
        </authorList>
    </citation>
    <scope>NUCLEOTIDE SEQUENCE</scope>
    <source>
        <strain evidence="3">CCMP 2712</strain>
    </source>
</reference>
<organism evidence="3">
    <name type="scientific">Guillardia theta</name>
    <name type="common">Cryptophyte</name>
    <name type="synonym">Cryptomonas phi</name>
    <dbReference type="NCBI Taxonomy" id="55529"/>
    <lineage>
        <taxon>Eukaryota</taxon>
        <taxon>Cryptophyceae</taxon>
        <taxon>Pyrenomonadales</taxon>
        <taxon>Geminigeraceae</taxon>
        <taxon>Guillardia</taxon>
    </lineage>
</organism>
<evidence type="ECO:0000256" key="2">
    <source>
        <dbReference type="SAM" id="MobiDB-lite"/>
    </source>
</evidence>
<evidence type="ECO:0000313" key="3">
    <source>
        <dbReference type="EMBL" id="CAE2273521.1"/>
    </source>
</evidence>
<accession>A0A7S4N9G6</accession>
<evidence type="ECO:0000256" key="1">
    <source>
        <dbReference type="SAM" id="Coils"/>
    </source>
</evidence>
<feature type="coiled-coil region" evidence="1">
    <location>
        <begin position="592"/>
        <end position="619"/>
    </location>
</feature>
<sequence length="875" mass="99755">MPSPPVRPPTAYSVVAPPTQHERRGDATPNRHLVGRAMLRSLDDDLSIPKEGGALEWLEGMQSTVNGGSSSLRGFAAPSFEEQDKAKRVFPQRHRPSHVTDERWGSSFRPRQEEGLVLPDYEKSENKHEGSQASVGVTLVKLEGRRPVVVDLTPRGREMAELTRKIASGDAIVGVGEFEVEEDTSLLDVERLLVGQRGSCVTVDLLRPFPLSDAHGRREMCRRDATAKEVKEGVVYSIQAVRFCSFLGTTINNNNIQEISRMSPPRLKKKTENSQLADPVQVLATASQTRDEEVAETSSWNLEAPQRVVSDEPPPPVAQLVREIERQQTAISETFIELEKRSYPDENAARSKKLLQEILQMRNEDANTLRRIEKCNGDGEMLLREIHDMELRNTSLVDKCVELFKRLVEAVDGHVRGVKELQTRDFEQLQAQKIVSLQTGLEEQERRQRKVEEELSCLYRQLFNAQRAYDVETARLRLEKMAMEKKMQSQLQVLEKFMRHEVEQQNVRDKLQQHLALLPEEMTERQDLQQKLEELHARRLLSGQEHHEDEGVVEAVEKNIIKEIELLSTTNAELILDLHRIRGENITVTATAAALQRQVDELHEILDKQTKKLAASEQEASRYHSMLREVEFKSRMTSAVEATEGQDYLDVLREKMQADMRATEEELRARVEQLTQKKVEQQAEIRQLQQNLSSIQAEKEEREKKLGIELAGLEEETRRRDAEHAAITQQVQALQSQLQAEKVDHRDEVARLREDVEISQSMLHERIEHDQKLLASLRFEISELSEQLRRKDALIKDLSNHIAVLEDLLSGAARTFLEQSKQTGCLACRSPNSIEAPHIVIPPRPGKERNEGDGKEGKNEAVRLPMAEEEKAGEQ</sequence>
<feature type="region of interest" description="Disordered" evidence="2">
    <location>
        <begin position="1"/>
        <end position="31"/>
    </location>
</feature>
<keyword evidence="1" id="KW-0175">Coiled coil</keyword>
<dbReference type="AlphaFoldDB" id="A0A7S4N9G6"/>